<evidence type="ECO:0000256" key="2">
    <source>
        <dbReference type="ARBA" id="ARBA00005697"/>
    </source>
</evidence>
<organism evidence="11 12">
    <name type="scientific">Haloechinothrix alba</name>
    <dbReference type="NCBI Taxonomy" id="664784"/>
    <lineage>
        <taxon>Bacteria</taxon>
        <taxon>Bacillati</taxon>
        <taxon>Actinomycetota</taxon>
        <taxon>Actinomycetes</taxon>
        <taxon>Pseudonocardiales</taxon>
        <taxon>Pseudonocardiaceae</taxon>
        <taxon>Haloechinothrix</taxon>
    </lineage>
</organism>
<feature type="transmembrane region" description="Helical" evidence="10">
    <location>
        <begin position="43"/>
        <end position="60"/>
    </location>
</feature>
<sequence>MATDRADTTEQPDTPEPDGMERGPIDRFFQLTKLGTNVRRETIAGMTTFLAMAYILFVNPSVLGETGMDTDAVFVATALAAALGTLIMGVWARYPIALAPGMGLNAFFAFTVVLVMGIDWQVALVGTFVSGLLFFVLAMTGVREAIINAIPLQLKLAVGAGIGMFIAFIGLQNAEIVVPSEATYVTLGDLTRPATLLAVFGVVVTAALLLRGFNGAVFYGMVLTGVLGVATSLIDPPAGAVSAVPSLAPTFGEALVNLPELLSSQMIIVVFTMLFVDFFDTSGTLIAIAGQAGFLKDGKLPRAKRALGADSIATMGGAILGTSTTTSYIESSAGVAAGGRTGLASVVTSLLFLLSLFFSPLLAVVTPEVTAPALIVVGVLMAKGLGDIEWHKLEFAIPVFVTVIAMPLTFSIANGIAMGLLLFPLLMVVKGRWRDVHPIGYVLFVIILAYFIWLV</sequence>
<reference evidence="11 12" key="1">
    <citation type="submission" date="2017-06" db="EMBL/GenBank/DDBJ databases">
        <authorList>
            <person name="Kim H.J."/>
            <person name="Triplett B.A."/>
        </authorList>
    </citation>
    <scope>NUCLEOTIDE SEQUENCE [LARGE SCALE GENOMIC DNA]</scope>
    <source>
        <strain evidence="11 12">DSM 45207</strain>
    </source>
</reference>
<evidence type="ECO:0000256" key="8">
    <source>
        <dbReference type="PIRNR" id="PIRNR005353"/>
    </source>
</evidence>
<evidence type="ECO:0000256" key="10">
    <source>
        <dbReference type="SAM" id="Phobius"/>
    </source>
</evidence>
<dbReference type="Pfam" id="PF00860">
    <property type="entry name" value="Xan_ur_permease"/>
    <property type="match status" value="1"/>
</dbReference>
<protein>
    <submittedName>
        <fullName evidence="11">Putative MFS transporter, AGZA family, xanthine/uracil permease</fullName>
    </submittedName>
</protein>
<feature type="transmembrane region" description="Helical" evidence="10">
    <location>
        <begin position="438"/>
        <end position="454"/>
    </location>
</feature>
<evidence type="ECO:0000256" key="4">
    <source>
        <dbReference type="ARBA" id="ARBA00022475"/>
    </source>
</evidence>
<evidence type="ECO:0000256" key="5">
    <source>
        <dbReference type="ARBA" id="ARBA00022692"/>
    </source>
</evidence>
<feature type="transmembrane region" description="Helical" evidence="10">
    <location>
        <begin position="154"/>
        <end position="174"/>
    </location>
</feature>
<evidence type="ECO:0000256" key="9">
    <source>
        <dbReference type="SAM" id="MobiDB-lite"/>
    </source>
</evidence>
<evidence type="ECO:0000313" key="12">
    <source>
        <dbReference type="Proteomes" id="UP000198348"/>
    </source>
</evidence>
<evidence type="ECO:0000256" key="1">
    <source>
        <dbReference type="ARBA" id="ARBA00004651"/>
    </source>
</evidence>
<keyword evidence="4 8" id="KW-1003">Cell membrane</keyword>
<comment type="similarity">
    <text evidence="2 8">Belongs to the nucleobase:cation symporter-2 (NCS2) (TC 2.A.40) family. Azg-like subfamily.</text>
</comment>
<keyword evidence="5 8" id="KW-0812">Transmembrane</keyword>
<feature type="transmembrane region" description="Helical" evidence="10">
    <location>
        <begin position="342"/>
        <end position="363"/>
    </location>
</feature>
<name>A0A238V268_9PSEU</name>
<dbReference type="GO" id="GO:0005345">
    <property type="term" value="F:purine nucleobase transmembrane transporter activity"/>
    <property type="evidence" value="ECO:0007669"/>
    <property type="project" value="TreeGrafter"/>
</dbReference>
<dbReference type="InterPro" id="IPR045018">
    <property type="entry name" value="Azg-like"/>
</dbReference>
<keyword evidence="12" id="KW-1185">Reference proteome</keyword>
<dbReference type="PANTHER" id="PTHR43337:SF11">
    <property type="entry name" value="GUANINE_HYPOXANTHINE PERMEASE PBUG"/>
    <property type="match status" value="1"/>
</dbReference>
<keyword evidence="7 8" id="KW-0472">Membrane</keyword>
<feature type="transmembrane region" description="Helical" evidence="10">
    <location>
        <begin position="194"/>
        <end position="210"/>
    </location>
</feature>
<feature type="transmembrane region" description="Helical" evidence="10">
    <location>
        <begin position="122"/>
        <end position="142"/>
    </location>
</feature>
<feature type="transmembrane region" description="Helical" evidence="10">
    <location>
        <begin position="217"/>
        <end position="234"/>
    </location>
</feature>
<comment type="subcellular location">
    <subcellularLocation>
        <location evidence="1 8">Cell membrane</location>
        <topology evidence="1 8">Multi-pass membrane protein</topology>
    </subcellularLocation>
</comment>
<feature type="transmembrane region" description="Helical" evidence="10">
    <location>
        <begin position="72"/>
        <end position="91"/>
    </location>
</feature>
<proteinExistence type="inferred from homology"/>
<gene>
    <name evidence="11" type="ORF">SAMN06265360_101227</name>
</gene>
<feature type="transmembrane region" description="Helical" evidence="10">
    <location>
        <begin position="398"/>
        <end position="426"/>
    </location>
</feature>
<evidence type="ECO:0000313" key="11">
    <source>
        <dbReference type="EMBL" id="SNR28530.1"/>
    </source>
</evidence>
<feature type="region of interest" description="Disordered" evidence="9">
    <location>
        <begin position="1"/>
        <end position="24"/>
    </location>
</feature>
<dbReference type="InterPro" id="IPR026033">
    <property type="entry name" value="Azg-like_bact_archaea"/>
</dbReference>
<feature type="transmembrane region" description="Helical" evidence="10">
    <location>
        <begin position="369"/>
        <end position="386"/>
    </location>
</feature>
<evidence type="ECO:0000256" key="7">
    <source>
        <dbReference type="ARBA" id="ARBA00023136"/>
    </source>
</evidence>
<evidence type="ECO:0000256" key="3">
    <source>
        <dbReference type="ARBA" id="ARBA00022448"/>
    </source>
</evidence>
<dbReference type="PANTHER" id="PTHR43337">
    <property type="entry name" value="XANTHINE/URACIL PERMEASE C887.17-RELATED"/>
    <property type="match status" value="1"/>
</dbReference>
<dbReference type="RefSeq" id="WP_281251717.1">
    <property type="nucleotide sequence ID" value="NZ_FZNW01000001.1"/>
</dbReference>
<dbReference type="GO" id="GO:0005886">
    <property type="term" value="C:plasma membrane"/>
    <property type="evidence" value="ECO:0007669"/>
    <property type="project" value="UniProtKB-SubCell"/>
</dbReference>
<dbReference type="Proteomes" id="UP000198348">
    <property type="component" value="Unassembled WGS sequence"/>
</dbReference>
<dbReference type="InterPro" id="IPR006043">
    <property type="entry name" value="NCS2"/>
</dbReference>
<dbReference type="PIRSF" id="PIRSF005353">
    <property type="entry name" value="PbuG"/>
    <property type="match status" value="1"/>
</dbReference>
<evidence type="ECO:0000256" key="6">
    <source>
        <dbReference type="ARBA" id="ARBA00022989"/>
    </source>
</evidence>
<feature type="transmembrane region" description="Helical" evidence="10">
    <location>
        <begin position="266"/>
        <end position="295"/>
    </location>
</feature>
<accession>A0A238V268</accession>
<keyword evidence="3 8" id="KW-0813">Transport</keyword>
<dbReference type="EMBL" id="FZNW01000001">
    <property type="protein sequence ID" value="SNR28530.1"/>
    <property type="molecule type" value="Genomic_DNA"/>
</dbReference>
<dbReference type="AlphaFoldDB" id="A0A238V268"/>
<keyword evidence="6 8" id="KW-1133">Transmembrane helix</keyword>
<feature type="transmembrane region" description="Helical" evidence="10">
    <location>
        <begin position="98"/>
        <end position="116"/>
    </location>
</feature>